<comment type="similarity">
    <text evidence="2">Belongs to the ZP domain family. ZPB subfamily.</text>
</comment>
<feature type="domain" description="P-type" evidence="24">
    <location>
        <begin position="156"/>
        <end position="200"/>
    </location>
</feature>
<evidence type="ECO:0000313" key="26">
    <source>
        <dbReference type="Proteomes" id="UP000234681"/>
    </source>
</evidence>
<dbReference type="CDD" id="cd00111">
    <property type="entry name" value="Trefoil"/>
    <property type="match status" value="1"/>
</dbReference>
<comment type="caution">
    <text evidence="20">Lacks conserved residue(s) required for the propagation of feature annotation.</text>
</comment>
<dbReference type="GO" id="GO:0060478">
    <property type="term" value="P:acrosomal vesicle exocytosis"/>
    <property type="evidence" value="ECO:0007669"/>
    <property type="project" value="Ensembl"/>
</dbReference>
<feature type="disulfide bond" evidence="20">
    <location>
        <begin position="169"/>
        <end position="184"/>
    </location>
</feature>
<dbReference type="InterPro" id="IPR042235">
    <property type="entry name" value="ZP-C_dom"/>
</dbReference>
<dbReference type="InterPro" id="IPR017977">
    <property type="entry name" value="ZP_dom_CS"/>
</dbReference>
<dbReference type="AlphaFoldDB" id="A6KN27"/>
<evidence type="ECO:0000256" key="19">
    <source>
        <dbReference type="ARBA" id="ARBA00042573"/>
    </source>
</evidence>
<dbReference type="Pfam" id="PF23344">
    <property type="entry name" value="ZP-N"/>
    <property type="match status" value="1"/>
</dbReference>
<protein>
    <recommendedName>
        <fullName evidence="17">Zona pellucida sperm-binding protein 4</fullName>
    </recommendedName>
    <alternativeName>
        <fullName evidence="19">Zona pellucida glycoprotein 4</fullName>
    </alternativeName>
    <alternativeName>
        <fullName evidence="18">Zona pellucida protein B</fullName>
    </alternativeName>
</protein>
<evidence type="ECO:0000256" key="5">
    <source>
        <dbReference type="ARBA" id="ARBA00022530"/>
    </source>
</evidence>
<gene>
    <name evidence="25 27" type="primary">Zp4</name>
    <name evidence="25" type="ORF">rCG_30543</name>
</gene>
<evidence type="ECO:0000256" key="17">
    <source>
        <dbReference type="ARBA" id="ARBA00040238"/>
    </source>
</evidence>
<dbReference type="SMART" id="SM00018">
    <property type="entry name" value="PD"/>
    <property type="match status" value="1"/>
</dbReference>
<accession>A6KN27</accession>
<evidence type="ECO:0000313" key="27">
    <source>
        <dbReference type="RGD" id="628708"/>
    </source>
</evidence>
<dbReference type="FunFam" id="2.60.40.4100:FF:000004">
    <property type="entry name" value="Zona pellucida sperm-binding protein 2"/>
    <property type="match status" value="1"/>
</dbReference>
<name>A6KN27_RAT</name>
<keyword evidence="11 20" id="KW-1015">Disulfide bond</keyword>
<reference evidence="26" key="1">
    <citation type="submission" date="2005-09" db="EMBL/GenBank/DDBJ databases">
        <authorList>
            <person name="Mural R.J."/>
            <person name="Li P.W."/>
            <person name="Adams M.D."/>
            <person name="Amanatides P.G."/>
            <person name="Baden-Tillson H."/>
            <person name="Barnstead M."/>
            <person name="Chin S.H."/>
            <person name="Dew I."/>
            <person name="Evans C.A."/>
            <person name="Ferriera S."/>
            <person name="Flanigan M."/>
            <person name="Fosler C."/>
            <person name="Glodek A."/>
            <person name="Gu Z."/>
            <person name="Holt R.A."/>
            <person name="Jennings D."/>
            <person name="Kraft C.L."/>
            <person name="Lu F."/>
            <person name="Nguyen T."/>
            <person name="Nusskern D.R."/>
            <person name="Pfannkoch C.M."/>
            <person name="Sitter C."/>
            <person name="Sutton G.G."/>
            <person name="Venter J.C."/>
            <person name="Wang Z."/>
            <person name="Woodage T."/>
            <person name="Zheng X.H."/>
            <person name="Zhong F."/>
        </authorList>
    </citation>
    <scope>NUCLEOTIDE SEQUENCE [LARGE SCALE GENOMIC DNA]</scope>
    <source>
        <strain>BN</strain>
        <strain evidence="26">Sprague-Dawley</strain>
    </source>
</reference>
<dbReference type="GO" id="GO:0042802">
    <property type="term" value="F:identical protein binding"/>
    <property type="evidence" value="ECO:0007669"/>
    <property type="project" value="Ensembl"/>
</dbReference>
<feature type="disulfide bond" evidence="20">
    <location>
        <begin position="179"/>
        <end position="196"/>
    </location>
</feature>
<dbReference type="Pfam" id="PF00088">
    <property type="entry name" value="Trefoil"/>
    <property type="match status" value="1"/>
</dbReference>
<evidence type="ECO:0000256" key="8">
    <source>
        <dbReference type="ARBA" id="ARBA00022729"/>
    </source>
</evidence>
<evidence type="ECO:0000256" key="4">
    <source>
        <dbReference type="ARBA" id="ARBA00022525"/>
    </source>
</evidence>
<dbReference type="SMART" id="SM00241">
    <property type="entry name" value="ZP"/>
    <property type="match status" value="1"/>
</dbReference>
<dbReference type="EMBL" id="CH474071">
    <property type="protein sequence ID" value="EDM06978.1"/>
    <property type="molecule type" value="Genomic_DNA"/>
</dbReference>
<proteinExistence type="inferred from homology"/>
<dbReference type="InterPro" id="IPR001507">
    <property type="entry name" value="ZP_dom"/>
</dbReference>
<dbReference type="Proteomes" id="UP000234681">
    <property type="component" value="Chromosome 17"/>
</dbReference>
<evidence type="ECO:0000256" key="9">
    <source>
        <dbReference type="ARBA" id="ARBA00022989"/>
    </source>
</evidence>
<dbReference type="InterPro" id="IPR055355">
    <property type="entry name" value="ZP-C"/>
</dbReference>
<keyword evidence="8 22" id="KW-0732">Signal</keyword>
<evidence type="ECO:0000256" key="15">
    <source>
        <dbReference type="ARBA" id="ARBA00024183"/>
    </source>
</evidence>
<sequence>MWVSEGERMARQALRSTLWLLPSILLCFPFCLPLSGQHVTELPGVLHCGLQSFQFAVNLSLEAESPVLTTWDSQGLPHRLKNDSDCGTWVMDSPDGFLVLEASYSGCYVTLEGSHYIMTVGVQEADVAGHVAGTRQRLLTCPLALQGKAPDTPSAKVCSPVPVKERLPCASSTISRGDCEELGCCYSSEEEGADSCYYGNTVTSHCTKEGHFSIAVSRDVTSPPLRLDSLRLGFRNITTGCDPVMKTSTFVLFQFPLTSCGTTQRITGDQAMYENELVAIRDVQAWGRSSITRDSNFRLRVSCTYSIHSIMSPVNMQVWTLPPPLPKTQPGPLSLELQIAQDKNYSSYYGTDAYPLVKFLQDPIYVEVSILHRTDPSLSLLLEQCWATPGSNPFHQPQWPILVKGCPYAGDNYQTKRIPVQKASDVFPSHHQRFSISTFSFMSAGREKQVLGGQVYLHCSASVCQPAGMPSCTVICPASRRRRKSELYFDNSTSISSKGPVILLQATKDPAVMLHKHSGTHADSPTLWVMGLSASMVITGVLVVSYLATRKQR</sequence>
<evidence type="ECO:0000256" key="16">
    <source>
        <dbReference type="ARBA" id="ARBA00037545"/>
    </source>
</evidence>
<evidence type="ECO:0000256" key="3">
    <source>
        <dbReference type="ARBA" id="ARBA00022475"/>
    </source>
</evidence>
<evidence type="ECO:0000256" key="14">
    <source>
        <dbReference type="ARBA" id="ARBA00023279"/>
    </source>
</evidence>
<dbReference type="GO" id="GO:2000344">
    <property type="term" value="P:positive regulation of acrosome reaction"/>
    <property type="evidence" value="ECO:0007669"/>
    <property type="project" value="Ensembl"/>
</dbReference>
<dbReference type="PROSITE" id="PS51034">
    <property type="entry name" value="ZP_2"/>
    <property type="match status" value="1"/>
</dbReference>
<dbReference type="PROSITE" id="PS51448">
    <property type="entry name" value="P_TREFOIL_2"/>
    <property type="match status" value="1"/>
</dbReference>
<evidence type="ECO:0000256" key="11">
    <source>
        <dbReference type="ARBA" id="ARBA00023157"/>
    </source>
</evidence>
<dbReference type="InterPro" id="IPR044913">
    <property type="entry name" value="P_trefoil_dom_sf"/>
</dbReference>
<dbReference type="GO" id="GO:2000360">
    <property type="term" value="P:negative regulation of binding of sperm to zona pellucida"/>
    <property type="evidence" value="ECO:0007669"/>
    <property type="project" value="Ensembl"/>
</dbReference>
<keyword evidence="3" id="KW-1003">Cell membrane</keyword>
<evidence type="ECO:0000256" key="21">
    <source>
        <dbReference type="SAM" id="Phobius"/>
    </source>
</evidence>
<evidence type="ECO:0000259" key="23">
    <source>
        <dbReference type="PROSITE" id="PS51034"/>
    </source>
</evidence>
<keyword evidence="9 21" id="KW-1133">Transmembrane helix</keyword>
<evidence type="ECO:0000313" key="25">
    <source>
        <dbReference type="EMBL" id="EDM06978.1"/>
    </source>
</evidence>
<evidence type="ECO:0000256" key="13">
    <source>
        <dbReference type="ARBA" id="ARBA00023180"/>
    </source>
</evidence>
<dbReference type="InterPro" id="IPR017957">
    <property type="entry name" value="P_trefoil_CS"/>
</dbReference>
<evidence type="ECO:0000256" key="2">
    <source>
        <dbReference type="ARBA" id="ARBA00010863"/>
    </source>
</evidence>
<evidence type="ECO:0000259" key="24">
    <source>
        <dbReference type="PROSITE" id="PS51448"/>
    </source>
</evidence>
<comment type="subcellular location">
    <subcellularLocation>
        <location evidence="1">Cell membrane</location>
        <topology evidence="1">Single-pass type I membrane protein</topology>
    </subcellularLocation>
    <subcellularLocation>
        <location evidence="15">Zona pellucida</location>
    </subcellularLocation>
</comment>
<evidence type="ECO:0000256" key="12">
    <source>
        <dbReference type="ARBA" id="ARBA00023170"/>
    </source>
</evidence>
<evidence type="ECO:0000256" key="7">
    <source>
        <dbReference type="ARBA" id="ARBA00022692"/>
    </source>
</evidence>
<dbReference type="InterPro" id="IPR051148">
    <property type="entry name" value="Zona_Pellucida_Domain_gp"/>
</dbReference>
<dbReference type="Gene3D" id="2.60.40.4100">
    <property type="entry name" value="Zona pellucida, ZP-C domain"/>
    <property type="match status" value="1"/>
</dbReference>
<keyword evidence="10 21" id="KW-0472">Membrane</keyword>
<dbReference type="InterPro" id="IPR055356">
    <property type="entry name" value="ZP-N"/>
</dbReference>
<dbReference type="InterPro" id="IPR054554">
    <property type="entry name" value="ZP1/4_Ig-like"/>
</dbReference>
<dbReference type="PROSITE" id="PS00025">
    <property type="entry name" value="P_TREFOIL_1"/>
    <property type="match status" value="1"/>
</dbReference>
<organism evidence="25 26">
    <name type="scientific">Rattus norvegicus</name>
    <name type="common">Rat</name>
    <dbReference type="NCBI Taxonomy" id="10116"/>
    <lineage>
        <taxon>Eukaryota</taxon>
        <taxon>Metazoa</taxon>
        <taxon>Chordata</taxon>
        <taxon>Craniata</taxon>
        <taxon>Vertebrata</taxon>
        <taxon>Euteleostomi</taxon>
        <taxon>Mammalia</taxon>
        <taxon>Eutheria</taxon>
        <taxon>Euarchontoglires</taxon>
        <taxon>Glires</taxon>
        <taxon>Rodentia</taxon>
        <taxon>Myomorpha</taxon>
        <taxon>Muroidea</taxon>
        <taxon>Muridae</taxon>
        <taxon>Murinae</taxon>
        <taxon>Rattus</taxon>
    </lineage>
</organism>
<dbReference type="SUPFAM" id="SSF57492">
    <property type="entry name" value="Trefoil"/>
    <property type="match status" value="1"/>
</dbReference>
<dbReference type="PANTHER" id="PTHR23343">
    <property type="entry name" value="ZONA PELLUCIDA SPERM-BINDING PROTEIN"/>
    <property type="match status" value="1"/>
</dbReference>
<dbReference type="GO" id="GO:0032190">
    <property type="term" value="F:acrosin binding"/>
    <property type="evidence" value="ECO:0007669"/>
    <property type="project" value="Ensembl"/>
</dbReference>
<dbReference type="PRINTS" id="PR00023">
    <property type="entry name" value="ZPELLUCIDA"/>
</dbReference>
<dbReference type="RGD" id="628708">
    <property type="gene designation" value="Zp4"/>
</dbReference>
<keyword evidence="4" id="KW-0964">Secreted</keyword>
<dbReference type="Pfam" id="PF22821">
    <property type="entry name" value="ZP1_ZP4_Ig-like"/>
    <property type="match status" value="1"/>
</dbReference>
<evidence type="ECO:0000256" key="22">
    <source>
        <dbReference type="SAM" id="SignalP"/>
    </source>
</evidence>
<feature type="domain" description="ZP" evidence="23">
    <location>
        <begin position="205"/>
        <end position="479"/>
    </location>
</feature>
<dbReference type="Gene3D" id="2.60.40.3210">
    <property type="entry name" value="Zona pellucida, ZP-N domain"/>
    <property type="match status" value="1"/>
</dbReference>
<dbReference type="GO" id="GO:0042102">
    <property type="term" value="P:positive regulation of T cell proliferation"/>
    <property type="evidence" value="ECO:0007669"/>
    <property type="project" value="Ensembl"/>
</dbReference>
<evidence type="ECO:0000256" key="18">
    <source>
        <dbReference type="ARBA" id="ARBA00042273"/>
    </source>
</evidence>
<evidence type="ECO:0000256" key="1">
    <source>
        <dbReference type="ARBA" id="ARBA00004251"/>
    </source>
</evidence>
<dbReference type="Gene3D" id="4.10.110.10">
    <property type="entry name" value="Spasmolytic Protein, domain 1"/>
    <property type="match status" value="1"/>
</dbReference>
<keyword evidence="12" id="KW-0675">Receptor</keyword>
<dbReference type="InterPro" id="IPR048290">
    <property type="entry name" value="ZP_chr"/>
</dbReference>
<evidence type="ECO:0000256" key="10">
    <source>
        <dbReference type="ARBA" id="ARBA00023136"/>
    </source>
</evidence>
<feature type="signal peptide" evidence="22">
    <location>
        <begin position="1"/>
        <end position="33"/>
    </location>
</feature>
<keyword evidence="13" id="KW-0325">Glycoprotein</keyword>
<feature type="chain" id="PRO_5039885979" description="Zona pellucida sperm-binding protein 4" evidence="22">
    <location>
        <begin position="34"/>
        <end position="553"/>
    </location>
</feature>
<evidence type="ECO:0000256" key="6">
    <source>
        <dbReference type="ARBA" id="ARBA00022685"/>
    </source>
</evidence>
<dbReference type="GO" id="GO:0005886">
    <property type="term" value="C:plasma membrane"/>
    <property type="evidence" value="ECO:0007669"/>
    <property type="project" value="UniProtKB-SubCell"/>
</dbReference>
<keyword evidence="6" id="KW-0165">Cleavage on pair of basic residues</keyword>
<dbReference type="GO" id="GO:0002922">
    <property type="term" value="P:positive regulation of humoral immune response"/>
    <property type="evidence" value="ECO:0007669"/>
    <property type="project" value="Ensembl"/>
</dbReference>
<dbReference type="Pfam" id="PF00100">
    <property type="entry name" value="Zona_pellucida"/>
    <property type="match status" value="1"/>
</dbReference>
<dbReference type="InterPro" id="IPR000519">
    <property type="entry name" value="P_trefoil_dom"/>
</dbReference>
<evidence type="ECO:0000256" key="20">
    <source>
        <dbReference type="PROSITE-ProRule" id="PRU00779"/>
    </source>
</evidence>
<comment type="function">
    <text evidence="16">Component of the zona pellucida, an extracellular matrix surrounding oocytes which mediates sperm binding, induction of the acrosome reaction and prevents post-fertilization polyspermy. The zona pellucida is composed of 3 to 4 glycoproteins, ZP1, ZP2, ZP3, and ZP4. ZP4 may act as a sperm receptor.</text>
</comment>
<keyword evidence="14" id="KW-0278">Fertilization</keyword>
<dbReference type="PROSITE" id="PS00682">
    <property type="entry name" value="ZP_1"/>
    <property type="match status" value="1"/>
</dbReference>
<keyword evidence="5" id="KW-0272">Extracellular matrix</keyword>
<dbReference type="PANTHER" id="PTHR23343:SF31">
    <property type="entry name" value="ZONA PELLUCIDA SPERM-BINDING PROTEIN 4"/>
    <property type="match status" value="1"/>
</dbReference>
<keyword evidence="7 21" id="KW-0812">Transmembrane</keyword>
<feature type="transmembrane region" description="Helical" evidence="21">
    <location>
        <begin position="527"/>
        <end position="548"/>
    </location>
</feature>
<dbReference type="GO" id="GO:0035805">
    <property type="term" value="C:egg coat"/>
    <property type="evidence" value="ECO:0007669"/>
    <property type="project" value="UniProtKB-SubCell"/>
</dbReference>